<evidence type="ECO:0000313" key="2">
    <source>
        <dbReference type="EMBL" id="MFJ2825848.1"/>
    </source>
</evidence>
<organism evidence="2 3">
    <name type="scientific">Streptomyces toxytricini</name>
    <name type="common">Actinomyces toxytricini</name>
    <dbReference type="NCBI Taxonomy" id="67369"/>
    <lineage>
        <taxon>Bacteria</taxon>
        <taxon>Bacillati</taxon>
        <taxon>Actinomycetota</taxon>
        <taxon>Actinomycetes</taxon>
        <taxon>Kitasatosporales</taxon>
        <taxon>Streptomycetaceae</taxon>
        <taxon>Streptomyces</taxon>
    </lineage>
</organism>
<reference evidence="2 3" key="1">
    <citation type="submission" date="2024-10" db="EMBL/GenBank/DDBJ databases">
        <title>The Natural Products Discovery Center: Release of the First 8490 Sequenced Strains for Exploring Actinobacteria Biosynthetic Diversity.</title>
        <authorList>
            <person name="Kalkreuter E."/>
            <person name="Kautsar S.A."/>
            <person name="Yang D."/>
            <person name="Bader C.D."/>
            <person name="Teijaro C.N."/>
            <person name="Fluegel L."/>
            <person name="Davis C.M."/>
            <person name="Simpson J.R."/>
            <person name="Lauterbach L."/>
            <person name="Steele A.D."/>
            <person name="Gui C."/>
            <person name="Meng S."/>
            <person name="Li G."/>
            <person name="Viehrig K."/>
            <person name="Ye F."/>
            <person name="Su P."/>
            <person name="Kiefer A.F."/>
            <person name="Nichols A."/>
            <person name="Cepeda A.J."/>
            <person name="Yan W."/>
            <person name="Fan B."/>
            <person name="Jiang Y."/>
            <person name="Adhikari A."/>
            <person name="Zheng C.-J."/>
            <person name="Schuster L."/>
            <person name="Cowan T.M."/>
            <person name="Smanski M.J."/>
            <person name="Chevrette M.G."/>
            <person name="De Carvalho L.P.S."/>
            <person name="Shen B."/>
        </authorList>
    </citation>
    <scope>NUCLEOTIDE SEQUENCE [LARGE SCALE GENOMIC DNA]</scope>
    <source>
        <strain evidence="2 3">NPDC087220</strain>
    </source>
</reference>
<feature type="region of interest" description="Disordered" evidence="1">
    <location>
        <begin position="56"/>
        <end position="76"/>
    </location>
</feature>
<dbReference type="RefSeq" id="WP_402387702.1">
    <property type="nucleotide sequence ID" value="NZ_JBIUYY010000023.1"/>
</dbReference>
<evidence type="ECO:0000313" key="3">
    <source>
        <dbReference type="Proteomes" id="UP001617351"/>
    </source>
</evidence>
<keyword evidence="3" id="KW-1185">Reference proteome</keyword>
<sequence>MWLAMCALAALSCILLLVGLLAVMTLRRIDERDIPQALLGLSHIISAMGGLLPWGKPTPPPALPETPTTAPEPTATPAGAATAVLIREQSAAPVIVLREPR</sequence>
<protein>
    <recommendedName>
        <fullName evidence="4">Secreted protein</fullName>
    </recommendedName>
</protein>
<evidence type="ECO:0008006" key="4">
    <source>
        <dbReference type="Google" id="ProtNLM"/>
    </source>
</evidence>
<accession>A0ABW8ERV4</accession>
<dbReference type="Proteomes" id="UP001617351">
    <property type="component" value="Unassembled WGS sequence"/>
</dbReference>
<gene>
    <name evidence="2" type="ORF">ACIO7M_32770</name>
</gene>
<name>A0ABW8ERV4_STRT5</name>
<dbReference type="EMBL" id="JBIUYY010000023">
    <property type="protein sequence ID" value="MFJ2825848.1"/>
    <property type="molecule type" value="Genomic_DNA"/>
</dbReference>
<comment type="caution">
    <text evidence="2">The sequence shown here is derived from an EMBL/GenBank/DDBJ whole genome shotgun (WGS) entry which is preliminary data.</text>
</comment>
<evidence type="ECO:0000256" key="1">
    <source>
        <dbReference type="SAM" id="MobiDB-lite"/>
    </source>
</evidence>
<feature type="compositionally biased region" description="Low complexity" evidence="1">
    <location>
        <begin position="65"/>
        <end position="76"/>
    </location>
</feature>
<proteinExistence type="predicted"/>